<evidence type="ECO:0000259" key="7">
    <source>
        <dbReference type="Pfam" id="PF00828"/>
    </source>
</evidence>
<dbReference type="Gene3D" id="3.100.10.10">
    <property type="match status" value="1"/>
</dbReference>
<keyword evidence="4" id="KW-0694">RNA-binding</keyword>
<dbReference type="InterPro" id="IPR005749">
    <property type="entry name" value="Ribosomal_uL15_bac-type"/>
</dbReference>
<comment type="subunit">
    <text evidence="4">Part of the 50S ribosomal subunit.</text>
</comment>
<keyword evidence="3 4" id="KW-0687">Ribonucleoprotein</keyword>
<evidence type="ECO:0000256" key="5">
    <source>
        <dbReference type="RuleBase" id="RU003888"/>
    </source>
</evidence>
<dbReference type="InterPro" id="IPR001196">
    <property type="entry name" value="Ribosomal_uL15_CS"/>
</dbReference>
<proteinExistence type="inferred from homology"/>
<dbReference type="PANTHER" id="PTHR12934:SF11">
    <property type="entry name" value="LARGE RIBOSOMAL SUBUNIT PROTEIN UL15M"/>
    <property type="match status" value="1"/>
</dbReference>
<dbReference type="GO" id="GO:0003735">
    <property type="term" value="F:structural constituent of ribosome"/>
    <property type="evidence" value="ECO:0007669"/>
    <property type="project" value="InterPro"/>
</dbReference>
<name>B3EGX1_CHLL2</name>
<dbReference type="InterPro" id="IPR030878">
    <property type="entry name" value="Ribosomal_uL15"/>
</dbReference>
<dbReference type="GO" id="GO:0019843">
    <property type="term" value="F:rRNA binding"/>
    <property type="evidence" value="ECO:0007669"/>
    <property type="project" value="UniProtKB-UniRule"/>
</dbReference>
<evidence type="ECO:0000256" key="3">
    <source>
        <dbReference type="ARBA" id="ARBA00023274"/>
    </source>
</evidence>
<evidence type="ECO:0000256" key="2">
    <source>
        <dbReference type="ARBA" id="ARBA00022980"/>
    </source>
</evidence>
<dbReference type="InterPro" id="IPR036227">
    <property type="entry name" value="Ribosomal_uL15/eL18_sf"/>
</dbReference>
<dbReference type="Pfam" id="PF00828">
    <property type="entry name" value="Ribosomal_L27A"/>
    <property type="match status" value="1"/>
</dbReference>
<protein>
    <recommendedName>
        <fullName evidence="4">Large ribosomal subunit protein uL15</fullName>
    </recommendedName>
</protein>
<dbReference type="GO" id="GO:0006412">
    <property type="term" value="P:translation"/>
    <property type="evidence" value="ECO:0007669"/>
    <property type="project" value="UniProtKB-UniRule"/>
</dbReference>
<dbReference type="PANTHER" id="PTHR12934">
    <property type="entry name" value="50S RIBOSOMAL PROTEIN L15"/>
    <property type="match status" value="1"/>
</dbReference>
<reference evidence="8 9" key="1">
    <citation type="submission" date="2008-05" db="EMBL/GenBank/DDBJ databases">
        <title>Complete sequence of Chlorobium limicola DSM 245.</title>
        <authorList>
            <consortium name="US DOE Joint Genome Institute"/>
            <person name="Lucas S."/>
            <person name="Copeland A."/>
            <person name="Lapidus A."/>
            <person name="Glavina del Rio T."/>
            <person name="Dalin E."/>
            <person name="Tice H."/>
            <person name="Bruce D."/>
            <person name="Goodwin L."/>
            <person name="Pitluck S."/>
            <person name="Schmutz J."/>
            <person name="Larimer F."/>
            <person name="Land M."/>
            <person name="Hauser L."/>
            <person name="Kyrpides N."/>
            <person name="Ovchinnikova G."/>
            <person name="Zhao F."/>
            <person name="Li T."/>
            <person name="Liu Z."/>
            <person name="Overmann J."/>
            <person name="Bryant D.A."/>
            <person name="Richardson P."/>
        </authorList>
    </citation>
    <scope>NUCLEOTIDE SEQUENCE [LARGE SCALE GENOMIC DNA]</scope>
    <source>
        <strain evidence="9">DSM 245 / NBRC 103803 / 6330</strain>
    </source>
</reference>
<dbReference type="PROSITE" id="PS00475">
    <property type="entry name" value="RIBOSOMAL_L15"/>
    <property type="match status" value="1"/>
</dbReference>
<dbReference type="STRING" id="290315.Clim_2210"/>
<dbReference type="HAMAP" id="MF_01341">
    <property type="entry name" value="Ribosomal_uL15"/>
    <property type="match status" value="1"/>
</dbReference>
<evidence type="ECO:0000313" key="9">
    <source>
        <dbReference type="Proteomes" id="UP000008841"/>
    </source>
</evidence>
<evidence type="ECO:0000313" key="8">
    <source>
        <dbReference type="EMBL" id="ACD91234.1"/>
    </source>
</evidence>
<comment type="function">
    <text evidence="4">Binds to the 23S rRNA.</text>
</comment>
<dbReference type="Proteomes" id="UP000008841">
    <property type="component" value="Chromosome"/>
</dbReference>
<dbReference type="EMBL" id="CP001097">
    <property type="protein sequence ID" value="ACD91234.1"/>
    <property type="molecule type" value="Genomic_DNA"/>
</dbReference>
<sequence>MDLSSLRPAKGAVKSKKRVGRGQGSGNGTTAGKGNKGQQARSGYKTPINEGGQIPIYRRLPKFGFTPPNRKSVKTVNLEQIDAWIEEGLITGENISVLDLKALCNASYADYFKILGSGELTKALKITAHFFSKSAEEKIIKAGGEVVKAYRTLEEASKIGDLQVEEALLKPKAPLVKVKRVKKSAKS</sequence>
<evidence type="ECO:0000256" key="1">
    <source>
        <dbReference type="ARBA" id="ARBA00007320"/>
    </source>
</evidence>
<evidence type="ECO:0000256" key="6">
    <source>
        <dbReference type="SAM" id="MobiDB-lite"/>
    </source>
</evidence>
<dbReference type="OrthoDB" id="9810293at2"/>
<dbReference type="GO" id="GO:0022625">
    <property type="term" value="C:cytosolic large ribosomal subunit"/>
    <property type="evidence" value="ECO:0007669"/>
    <property type="project" value="TreeGrafter"/>
</dbReference>
<comment type="similarity">
    <text evidence="1 4 5">Belongs to the universal ribosomal protein uL15 family.</text>
</comment>
<feature type="compositionally biased region" description="Gly residues" evidence="6">
    <location>
        <begin position="21"/>
        <end position="35"/>
    </location>
</feature>
<dbReference type="eggNOG" id="COG0200">
    <property type="taxonomic scope" value="Bacteria"/>
</dbReference>
<feature type="domain" description="Large ribosomal subunit protein uL15/eL18" evidence="7">
    <location>
        <begin position="75"/>
        <end position="147"/>
    </location>
</feature>
<keyword evidence="2 4" id="KW-0689">Ribosomal protein</keyword>
<dbReference type="NCBIfam" id="TIGR01071">
    <property type="entry name" value="rplO_bact"/>
    <property type="match status" value="1"/>
</dbReference>
<dbReference type="AlphaFoldDB" id="B3EGX1"/>
<dbReference type="RefSeq" id="WP_012467101.1">
    <property type="nucleotide sequence ID" value="NC_010803.1"/>
</dbReference>
<dbReference type="HOGENOM" id="CLU_055188_4_0_10"/>
<accession>B3EGX1</accession>
<gene>
    <name evidence="4" type="primary">rplO</name>
    <name evidence="8" type="ordered locus">Clim_2210</name>
</gene>
<keyword evidence="4" id="KW-0699">rRNA-binding</keyword>
<dbReference type="KEGG" id="cli:Clim_2210"/>
<dbReference type="SUPFAM" id="SSF52080">
    <property type="entry name" value="Ribosomal proteins L15p and L18e"/>
    <property type="match status" value="1"/>
</dbReference>
<feature type="region of interest" description="Disordered" evidence="6">
    <location>
        <begin position="1"/>
        <end position="51"/>
    </location>
</feature>
<evidence type="ECO:0000256" key="4">
    <source>
        <dbReference type="HAMAP-Rule" id="MF_01341"/>
    </source>
</evidence>
<dbReference type="InterPro" id="IPR021131">
    <property type="entry name" value="Ribosomal_uL15/eL18"/>
</dbReference>
<organism evidence="8 9">
    <name type="scientific">Chlorobium limicola (strain DSM 245 / NBRC 103803 / 6330)</name>
    <dbReference type="NCBI Taxonomy" id="290315"/>
    <lineage>
        <taxon>Bacteria</taxon>
        <taxon>Pseudomonadati</taxon>
        <taxon>Chlorobiota</taxon>
        <taxon>Chlorobiia</taxon>
        <taxon>Chlorobiales</taxon>
        <taxon>Chlorobiaceae</taxon>
        <taxon>Chlorobium/Pelodictyon group</taxon>
        <taxon>Chlorobium</taxon>
    </lineage>
</organism>